<dbReference type="AlphaFoldDB" id="A0A6J6PXV8"/>
<sequence>MERKRERAAAAGALAALAWAAAEPFDEVVLRTGYSDVALLGKSVTRSWLWWPIGMVAHAANGAAFGIGVAAVAGHSSLPVRKLAFRLAMVEHVLSFPFAGLADRKHPARGMKGVKPVFTFRGFVQATWRHALFGAVLGRLLEHAERRSRS</sequence>
<accession>A0A6J6PXV8</accession>
<name>A0A6J6PXV8_9ZZZZ</name>
<reference evidence="2" key="1">
    <citation type="submission" date="2020-05" db="EMBL/GenBank/DDBJ databases">
        <authorList>
            <person name="Chiriac C."/>
            <person name="Salcher M."/>
            <person name="Ghai R."/>
            <person name="Kavagutti S V."/>
        </authorList>
    </citation>
    <scope>NUCLEOTIDE SEQUENCE</scope>
</reference>
<evidence type="ECO:0000256" key="1">
    <source>
        <dbReference type="SAM" id="Phobius"/>
    </source>
</evidence>
<protein>
    <submittedName>
        <fullName evidence="2">Unannotated protein</fullName>
    </submittedName>
</protein>
<evidence type="ECO:0000313" key="2">
    <source>
        <dbReference type="EMBL" id="CAB4700654.1"/>
    </source>
</evidence>
<keyword evidence="1" id="KW-1133">Transmembrane helix</keyword>
<feature type="transmembrane region" description="Helical" evidence="1">
    <location>
        <begin position="48"/>
        <end position="71"/>
    </location>
</feature>
<keyword evidence="1" id="KW-0812">Transmembrane</keyword>
<proteinExistence type="predicted"/>
<gene>
    <name evidence="2" type="ORF">UFOPK2399_01324</name>
</gene>
<feature type="transmembrane region" description="Helical" evidence="1">
    <location>
        <begin position="83"/>
        <end position="102"/>
    </location>
</feature>
<keyword evidence="1" id="KW-0472">Membrane</keyword>
<organism evidence="2">
    <name type="scientific">freshwater metagenome</name>
    <dbReference type="NCBI Taxonomy" id="449393"/>
    <lineage>
        <taxon>unclassified sequences</taxon>
        <taxon>metagenomes</taxon>
        <taxon>ecological metagenomes</taxon>
    </lineage>
</organism>
<dbReference type="EMBL" id="CAEZXP010000004">
    <property type="protein sequence ID" value="CAB4700654.1"/>
    <property type="molecule type" value="Genomic_DNA"/>
</dbReference>